<dbReference type="GeneID" id="25030303"/>
<dbReference type="Pfam" id="PF12898">
    <property type="entry name" value="Stc1"/>
    <property type="match status" value="1"/>
</dbReference>
<dbReference type="Proteomes" id="UP000016088">
    <property type="component" value="Unassembled WGS sequence"/>
</dbReference>
<evidence type="ECO:0000313" key="4">
    <source>
        <dbReference type="Proteomes" id="UP000016088"/>
    </source>
</evidence>
<dbReference type="VEuPathDB" id="FungiDB:SOCG_01321"/>
<feature type="domain" description="Stc1" evidence="2">
    <location>
        <begin position="24"/>
        <end position="103"/>
    </location>
</feature>
<sequence length="135" mass="15460">MATKNNNNPNPRVGASQKNNFLTCMRCKQAKGRSEYNDTQWQKGYRRWNGKIISLPNPKAICSSCTPKQASILNCSACDEDKPLTAFTRSQRCKMAPRCQNCVKVQRNEGVEDHDEEAFIDPFEDNEDDDFDFDE</sequence>
<protein>
    <recommendedName>
        <fullName evidence="2">Stc1 domain-containing protein</fullName>
    </recommendedName>
</protein>
<proteinExistence type="predicted"/>
<keyword evidence="4" id="KW-1185">Reference proteome</keyword>
<dbReference type="OMA" id="LTCMRCK"/>
<feature type="region of interest" description="Disordered" evidence="1">
    <location>
        <begin position="113"/>
        <end position="135"/>
    </location>
</feature>
<dbReference type="HOGENOM" id="CLU_136362_0_0_1"/>
<gene>
    <name evidence="3" type="ORF">SOCG_01321</name>
</gene>
<dbReference type="EMBL" id="KE503208">
    <property type="protein sequence ID" value="EPX71102.1"/>
    <property type="molecule type" value="Genomic_DNA"/>
</dbReference>
<organism evidence="3 4">
    <name type="scientific">Schizosaccharomyces octosporus (strain yFS286)</name>
    <name type="common">Fission yeast</name>
    <name type="synonym">Octosporomyces octosporus</name>
    <dbReference type="NCBI Taxonomy" id="483514"/>
    <lineage>
        <taxon>Eukaryota</taxon>
        <taxon>Fungi</taxon>
        <taxon>Dikarya</taxon>
        <taxon>Ascomycota</taxon>
        <taxon>Taphrinomycotina</taxon>
        <taxon>Schizosaccharomycetes</taxon>
        <taxon>Schizosaccharomycetales</taxon>
        <taxon>Schizosaccharomycetaceae</taxon>
        <taxon>Schizosaccharomyces</taxon>
    </lineage>
</organism>
<reference evidence="3 4" key="1">
    <citation type="journal article" date="2011" name="Science">
        <title>Comparative functional genomics of the fission yeasts.</title>
        <authorList>
            <person name="Rhind N."/>
            <person name="Chen Z."/>
            <person name="Yassour M."/>
            <person name="Thompson D.A."/>
            <person name="Haas B.J."/>
            <person name="Habib N."/>
            <person name="Wapinski I."/>
            <person name="Roy S."/>
            <person name="Lin M.F."/>
            <person name="Heiman D.I."/>
            <person name="Young S.K."/>
            <person name="Furuya K."/>
            <person name="Guo Y."/>
            <person name="Pidoux A."/>
            <person name="Chen H.M."/>
            <person name="Robbertse B."/>
            <person name="Goldberg J.M."/>
            <person name="Aoki K."/>
            <person name="Bayne E.H."/>
            <person name="Berlin A.M."/>
            <person name="Desjardins C.A."/>
            <person name="Dobbs E."/>
            <person name="Dukaj L."/>
            <person name="Fan L."/>
            <person name="FitzGerald M.G."/>
            <person name="French C."/>
            <person name="Gujja S."/>
            <person name="Hansen K."/>
            <person name="Keifenheim D."/>
            <person name="Levin J.Z."/>
            <person name="Mosher R.A."/>
            <person name="Mueller C.A."/>
            <person name="Pfiffner J."/>
            <person name="Priest M."/>
            <person name="Russ C."/>
            <person name="Smialowska A."/>
            <person name="Swoboda P."/>
            <person name="Sykes S.M."/>
            <person name="Vaughn M."/>
            <person name="Vengrova S."/>
            <person name="Yoder R."/>
            <person name="Zeng Q."/>
            <person name="Allshire R."/>
            <person name="Baulcombe D."/>
            <person name="Birren B.W."/>
            <person name="Brown W."/>
            <person name="Ekwall K."/>
            <person name="Kellis M."/>
            <person name="Leatherwood J."/>
            <person name="Levin H."/>
            <person name="Margalit H."/>
            <person name="Martienssen R."/>
            <person name="Nieduszynski C.A."/>
            <person name="Spatafora J.W."/>
            <person name="Friedman N."/>
            <person name="Dalgaard J.Z."/>
            <person name="Baumann P."/>
            <person name="Niki H."/>
            <person name="Regev A."/>
            <person name="Nusbaum C."/>
        </authorList>
    </citation>
    <scope>NUCLEOTIDE SEQUENCE [LARGE SCALE GENOMIC DNA]</scope>
    <source>
        <strain evidence="4">yFS286</strain>
    </source>
</reference>
<dbReference type="AlphaFoldDB" id="S9PT29"/>
<dbReference type="InterPro" id="IPR024630">
    <property type="entry name" value="Stc1"/>
</dbReference>
<evidence type="ECO:0000313" key="3">
    <source>
        <dbReference type="EMBL" id="EPX71102.1"/>
    </source>
</evidence>
<evidence type="ECO:0000259" key="2">
    <source>
        <dbReference type="Pfam" id="PF12898"/>
    </source>
</evidence>
<dbReference type="RefSeq" id="XP_013019730.1">
    <property type="nucleotide sequence ID" value="XM_013164276.1"/>
</dbReference>
<dbReference type="Gene3D" id="3.30.60.210">
    <property type="entry name" value="Stc1 domain"/>
    <property type="match status" value="1"/>
</dbReference>
<dbReference type="InterPro" id="IPR043069">
    <property type="entry name" value="Stc1_sf"/>
</dbReference>
<accession>S9PT29</accession>
<name>S9PT29_SCHOY</name>
<evidence type="ECO:0000256" key="1">
    <source>
        <dbReference type="SAM" id="MobiDB-lite"/>
    </source>
</evidence>